<keyword evidence="4" id="KW-1185">Reference proteome</keyword>
<organism evidence="3 4">
    <name type="scientific">Prosthecomicrobium pneumaticum</name>
    <dbReference type="NCBI Taxonomy" id="81895"/>
    <lineage>
        <taxon>Bacteria</taxon>
        <taxon>Pseudomonadati</taxon>
        <taxon>Pseudomonadota</taxon>
        <taxon>Alphaproteobacteria</taxon>
        <taxon>Hyphomicrobiales</taxon>
        <taxon>Kaistiaceae</taxon>
        <taxon>Prosthecomicrobium</taxon>
    </lineage>
</organism>
<dbReference type="PROSITE" id="PS00061">
    <property type="entry name" value="ADH_SHORT"/>
    <property type="match status" value="1"/>
</dbReference>
<dbReference type="AlphaFoldDB" id="A0A7W9FPQ4"/>
<dbReference type="GO" id="GO:0016616">
    <property type="term" value="F:oxidoreductase activity, acting on the CH-OH group of donors, NAD or NADP as acceptor"/>
    <property type="evidence" value="ECO:0007669"/>
    <property type="project" value="TreeGrafter"/>
</dbReference>
<proteinExistence type="inferred from homology"/>
<dbReference type="CDD" id="cd05233">
    <property type="entry name" value="SDR_c"/>
    <property type="match status" value="1"/>
</dbReference>
<accession>A0A7W9FPQ4</accession>
<dbReference type="Gene3D" id="3.40.50.720">
    <property type="entry name" value="NAD(P)-binding Rossmann-like Domain"/>
    <property type="match status" value="1"/>
</dbReference>
<dbReference type="EMBL" id="JACHOO010000008">
    <property type="protein sequence ID" value="MBB5754518.1"/>
    <property type="molecule type" value="Genomic_DNA"/>
</dbReference>
<dbReference type="InterPro" id="IPR020904">
    <property type="entry name" value="Sc_DH/Rdtase_CS"/>
</dbReference>
<protein>
    <submittedName>
        <fullName evidence="3">NAD(P)-dependent dehydrogenase (Short-subunit alcohol dehydrogenase family)</fullName>
    </submittedName>
</protein>
<evidence type="ECO:0000313" key="4">
    <source>
        <dbReference type="Proteomes" id="UP000523821"/>
    </source>
</evidence>
<evidence type="ECO:0000313" key="3">
    <source>
        <dbReference type="EMBL" id="MBB5754518.1"/>
    </source>
</evidence>
<comment type="caution">
    <text evidence="3">The sequence shown here is derived from an EMBL/GenBank/DDBJ whole genome shotgun (WGS) entry which is preliminary data.</text>
</comment>
<dbReference type="InterPro" id="IPR036291">
    <property type="entry name" value="NAD(P)-bd_dom_sf"/>
</dbReference>
<dbReference type="PANTHER" id="PTHR42760">
    <property type="entry name" value="SHORT-CHAIN DEHYDROGENASES/REDUCTASES FAMILY MEMBER"/>
    <property type="match status" value="1"/>
</dbReference>
<name>A0A7W9FPQ4_9HYPH</name>
<sequence>MSLSGQIAIVTGAGRGIGADTARALGAAGVRVVVSARKLADAEAVAAGIEGALPLACDVADPDAVDALVAETEARLGPATILVNNAGVIHPIGPLHEADPREWAAAVGITLSGAASVARAVLPGMLAAGRGTIVNLSSGAAHRPFEGWSAYCAAKAGLAMVTRSIALEYGEKGIRVFGFAPGVVDTGMQVEIRASGINPVSQLPRESLADPRLPAAAIVFLCTGGADSYVGAEVDIRDPAFRSAAGLPA</sequence>
<dbReference type="RefSeq" id="WP_183857953.1">
    <property type="nucleotide sequence ID" value="NZ_JACHOO010000008.1"/>
</dbReference>
<dbReference type="PRINTS" id="PR00081">
    <property type="entry name" value="GDHRDH"/>
</dbReference>
<dbReference type="GO" id="GO:0030497">
    <property type="term" value="P:fatty acid elongation"/>
    <property type="evidence" value="ECO:0007669"/>
    <property type="project" value="TreeGrafter"/>
</dbReference>
<dbReference type="InterPro" id="IPR002347">
    <property type="entry name" value="SDR_fam"/>
</dbReference>
<dbReference type="SUPFAM" id="SSF51735">
    <property type="entry name" value="NAD(P)-binding Rossmann-fold domains"/>
    <property type="match status" value="1"/>
</dbReference>
<evidence type="ECO:0000256" key="2">
    <source>
        <dbReference type="RuleBase" id="RU000363"/>
    </source>
</evidence>
<dbReference type="FunFam" id="3.40.50.720:FF:000084">
    <property type="entry name" value="Short-chain dehydrogenase reductase"/>
    <property type="match status" value="1"/>
</dbReference>
<evidence type="ECO:0000256" key="1">
    <source>
        <dbReference type="ARBA" id="ARBA00006484"/>
    </source>
</evidence>
<reference evidence="3 4" key="1">
    <citation type="submission" date="2020-08" db="EMBL/GenBank/DDBJ databases">
        <title>Genomic Encyclopedia of Type Strains, Phase IV (KMG-IV): sequencing the most valuable type-strain genomes for metagenomic binning, comparative biology and taxonomic classification.</title>
        <authorList>
            <person name="Goeker M."/>
        </authorList>
    </citation>
    <scope>NUCLEOTIDE SEQUENCE [LARGE SCALE GENOMIC DNA]</scope>
    <source>
        <strain evidence="3 4">DSM 16268</strain>
    </source>
</reference>
<dbReference type="Pfam" id="PF00106">
    <property type="entry name" value="adh_short"/>
    <property type="match status" value="1"/>
</dbReference>
<gene>
    <name evidence="3" type="ORF">GGQ63_003604</name>
</gene>
<dbReference type="PANTHER" id="PTHR42760:SF40">
    <property type="entry name" value="3-OXOACYL-[ACYL-CARRIER-PROTEIN] REDUCTASE, CHLOROPLASTIC"/>
    <property type="match status" value="1"/>
</dbReference>
<dbReference type="PRINTS" id="PR00080">
    <property type="entry name" value="SDRFAMILY"/>
</dbReference>
<dbReference type="Proteomes" id="UP000523821">
    <property type="component" value="Unassembled WGS sequence"/>
</dbReference>
<comment type="similarity">
    <text evidence="1 2">Belongs to the short-chain dehydrogenases/reductases (SDR) family.</text>
</comment>